<accession>A0A7R9CJ76</accession>
<gene>
    <name evidence="2" type="ORF">TPSB3V08_LOCUS595</name>
</gene>
<feature type="compositionally biased region" description="Basic and acidic residues" evidence="1">
    <location>
        <begin position="104"/>
        <end position="114"/>
    </location>
</feature>
<feature type="region of interest" description="Disordered" evidence="1">
    <location>
        <begin position="23"/>
        <end position="85"/>
    </location>
</feature>
<evidence type="ECO:0000313" key="2">
    <source>
        <dbReference type="EMBL" id="CAD7396276.1"/>
    </source>
</evidence>
<protein>
    <submittedName>
        <fullName evidence="2">Uncharacterized protein</fullName>
    </submittedName>
</protein>
<proteinExistence type="predicted"/>
<evidence type="ECO:0000256" key="1">
    <source>
        <dbReference type="SAM" id="MobiDB-lite"/>
    </source>
</evidence>
<feature type="compositionally biased region" description="Polar residues" evidence="1">
    <location>
        <begin position="32"/>
        <end position="63"/>
    </location>
</feature>
<organism evidence="2">
    <name type="scientific">Timema poppense</name>
    <name type="common">Walking stick</name>
    <dbReference type="NCBI Taxonomy" id="170557"/>
    <lineage>
        <taxon>Eukaryota</taxon>
        <taxon>Metazoa</taxon>
        <taxon>Ecdysozoa</taxon>
        <taxon>Arthropoda</taxon>
        <taxon>Hexapoda</taxon>
        <taxon>Insecta</taxon>
        <taxon>Pterygota</taxon>
        <taxon>Neoptera</taxon>
        <taxon>Polyneoptera</taxon>
        <taxon>Phasmatodea</taxon>
        <taxon>Timematodea</taxon>
        <taxon>Timematoidea</taxon>
        <taxon>Timematidae</taxon>
        <taxon>Timema</taxon>
    </lineage>
</organism>
<feature type="region of interest" description="Disordered" evidence="1">
    <location>
        <begin position="104"/>
        <end position="126"/>
    </location>
</feature>
<feature type="compositionally biased region" description="Basic residues" evidence="1">
    <location>
        <begin position="74"/>
        <end position="85"/>
    </location>
</feature>
<sequence length="271" mass="30371">MVIVQRSVSRVYLKCGHITSTASTRDGFVSKPTMSSEEIKNSKCSSSIKTESGLESNENSNVSLKYETEPSQHAGRKKKKKKKKKDVVLNQSVLVTALEEEIKTTRKPKEDQITKSDNQPLPSPQYTEEFVIPPVLMPFQEKLLEENFMHVLEKVLKSLSPTLMAVLSEASHSQQNGLLTTGRSRFNLGCQIRMLGSSASTLALKTSDLNLELFIPPECKAPLMLRTLAEHLEEKDKDYSLVFFQCFAMAQFNEFDPADTVFAAYVTVKPT</sequence>
<reference evidence="2" key="1">
    <citation type="submission" date="2020-11" db="EMBL/GenBank/DDBJ databases">
        <authorList>
            <person name="Tran Van P."/>
        </authorList>
    </citation>
    <scope>NUCLEOTIDE SEQUENCE</scope>
</reference>
<dbReference type="AlphaFoldDB" id="A0A7R9CJ76"/>
<dbReference type="EMBL" id="OD000185">
    <property type="protein sequence ID" value="CAD7396276.1"/>
    <property type="molecule type" value="Genomic_DNA"/>
</dbReference>
<feature type="compositionally biased region" description="Polar residues" evidence="1">
    <location>
        <begin position="115"/>
        <end position="126"/>
    </location>
</feature>
<name>A0A7R9CJ76_TIMPO</name>